<gene>
    <name evidence="2" type="ORF">CR513_62807</name>
</gene>
<dbReference type="AlphaFoldDB" id="A0A371DZK1"/>
<dbReference type="OrthoDB" id="1721933at2759"/>
<sequence length="90" mass="10281">IRERERVAEKLIENFQSSLSSTITQLASILQSQTESLTNFVKSFSFISHLKERVRPEGNPLDLNNLPDDYSRDGKQVLEDHTSSPGKLHR</sequence>
<evidence type="ECO:0000313" key="2">
    <source>
        <dbReference type="EMBL" id="RDX57918.1"/>
    </source>
</evidence>
<dbReference type="EMBL" id="QJKJ01018038">
    <property type="protein sequence ID" value="RDX57918.1"/>
    <property type="molecule type" value="Genomic_DNA"/>
</dbReference>
<feature type="compositionally biased region" description="Basic and acidic residues" evidence="1">
    <location>
        <begin position="69"/>
        <end position="82"/>
    </location>
</feature>
<proteinExistence type="predicted"/>
<reference evidence="2" key="1">
    <citation type="submission" date="2018-05" db="EMBL/GenBank/DDBJ databases">
        <title>Draft genome of Mucuna pruriens seed.</title>
        <authorList>
            <person name="Nnadi N.E."/>
            <person name="Vos R."/>
            <person name="Hasami M.H."/>
            <person name="Devisetty U.K."/>
            <person name="Aguiy J.C."/>
        </authorList>
    </citation>
    <scope>NUCLEOTIDE SEQUENCE [LARGE SCALE GENOMIC DNA]</scope>
    <source>
        <strain evidence="2">JCA_2017</strain>
    </source>
</reference>
<feature type="region of interest" description="Disordered" evidence="1">
    <location>
        <begin position="57"/>
        <end position="90"/>
    </location>
</feature>
<keyword evidence="3" id="KW-1185">Reference proteome</keyword>
<feature type="non-terminal residue" evidence="2">
    <location>
        <position position="1"/>
    </location>
</feature>
<evidence type="ECO:0000256" key="1">
    <source>
        <dbReference type="SAM" id="MobiDB-lite"/>
    </source>
</evidence>
<organism evidence="2 3">
    <name type="scientific">Mucuna pruriens</name>
    <name type="common">Velvet bean</name>
    <name type="synonym">Dolichos pruriens</name>
    <dbReference type="NCBI Taxonomy" id="157652"/>
    <lineage>
        <taxon>Eukaryota</taxon>
        <taxon>Viridiplantae</taxon>
        <taxon>Streptophyta</taxon>
        <taxon>Embryophyta</taxon>
        <taxon>Tracheophyta</taxon>
        <taxon>Spermatophyta</taxon>
        <taxon>Magnoliopsida</taxon>
        <taxon>eudicotyledons</taxon>
        <taxon>Gunneridae</taxon>
        <taxon>Pentapetalae</taxon>
        <taxon>rosids</taxon>
        <taxon>fabids</taxon>
        <taxon>Fabales</taxon>
        <taxon>Fabaceae</taxon>
        <taxon>Papilionoideae</taxon>
        <taxon>50 kb inversion clade</taxon>
        <taxon>NPAAA clade</taxon>
        <taxon>indigoferoid/millettioid clade</taxon>
        <taxon>Phaseoleae</taxon>
        <taxon>Mucuna</taxon>
    </lineage>
</organism>
<evidence type="ECO:0000313" key="3">
    <source>
        <dbReference type="Proteomes" id="UP000257109"/>
    </source>
</evidence>
<comment type="caution">
    <text evidence="2">The sequence shown here is derived from an EMBL/GenBank/DDBJ whole genome shotgun (WGS) entry which is preliminary data.</text>
</comment>
<name>A0A371DZK1_MUCPR</name>
<dbReference type="Proteomes" id="UP000257109">
    <property type="component" value="Unassembled WGS sequence"/>
</dbReference>
<accession>A0A371DZK1</accession>
<protein>
    <submittedName>
        <fullName evidence="2">Uncharacterized protein</fullName>
    </submittedName>
</protein>